<evidence type="ECO:0000313" key="3">
    <source>
        <dbReference type="Proteomes" id="UP001378960"/>
    </source>
</evidence>
<comment type="caution">
    <text evidence="2">The sequence shown here is derived from an EMBL/GenBank/DDBJ whole genome shotgun (WGS) entry which is preliminary data.</text>
</comment>
<feature type="compositionally biased region" description="Polar residues" evidence="1">
    <location>
        <begin position="20"/>
        <end position="31"/>
    </location>
</feature>
<evidence type="ECO:0000256" key="1">
    <source>
        <dbReference type="SAM" id="MobiDB-lite"/>
    </source>
</evidence>
<accession>A0AAV5QYW0</accession>
<dbReference type="SUPFAM" id="SSF52047">
    <property type="entry name" value="RNI-like"/>
    <property type="match status" value="1"/>
</dbReference>
<dbReference type="AlphaFoldDB" id="A0AAV5QYW0"/>
<protein>
    <recommendedName>
        <fullName evidence="4">F-box domain-containing protein</fullName>
    </recommendedName>
</protein>
<keyword evidence="3" id="KW-1185">Reference proteome</keyword>
<dbReference type="EMBL" id="BTGB01000001">
    <property type="protein sequence ID" value="GMM44151.1"/>
    <property type="molecule type" value="Genomic_DNA"/>
</dbReference>
<dbReference type="Proteomes" id="UP001378960">
    <property type="component" value="Unassembled WGS sequence"/>
</dbReference>
<evidence type="ECO:0000313" key="2">
    <source>
        <dbReference type="EMBL" id="GMM44151.1"/>
    </source>
</evidence>
<sequence>MKVSSAEIPSEKPINKAPTPLNSQTLKRNNSGTKSVNLLKKLKYQLHQVSTINNKKNNTYMQINHFSDCCENILDIICQDLSTIDIILLSMTCSTIRSKVDSYIYQDLRIDTISQLEKPKLMENTKHDYLWSDGFKNSILMLEKNIPIIKSSKSLLLLIYKVLTNPYIGSYIKSIELFADFGRMLEFEDTTWNQTLDNFLSIDEISCLENKFPFFNKSLTLFDSLGYLLDHSPNLEKFSAPEFTITNISKLILHTSKLKELDIMVQIDDCNLPIEKLRNLKKLTIRYEWGTDNQLSQLSQSLKYGDILKNLESLTLKNITDRFGNYDTPIWFSFFENLSEPKNEFIFKKLIKFELIDCFMGGNQREMINSLKRLIPFRQIKSLKLILHEYSHKGVSHKNCFNNNSLNHMNTTLSYLSLHLDNIEEISIESHRNCKICQTYSVLNFLTEHTTINKLWISINTLNSLNYQKMINIIQNQKNLKQLTYFDAFIRSKLVHNMIYWFISEHSLPINENEISDYFAREGQYQHNEPYFEGYISQSVEIFNERESDLMILFWQKFLKEFALDILVNNPKSELNDLKLFGYNFRIDRSRKVIMYYISKKIGYVDVIYF</sequence>
<gene>
    <name evidence="2" type="ORF">DAPK24_007260</name>
</gene>
<proteinExistence type="predicted"/>
<reference evidence="2 3" key="1">
    <citation type="journal article" date="2023" name="Elife">
        <title>Identification of key yeast species and microbe-microbe interactions impacting larval growth of Drosophila in the wild.</title>
        <authorList>
            <person name="Mure A."/>
            <person name="Sugiura Y."/>
            <person name="Maeda R."/>
            <person name="Honda K."/>
            <person name="Sakurai N."/>
            <person name="Takahashi Y."/>
            <person name="Watada M."/>
            <person name="Katoh T."/>
            <person name="Gotoh A."/>
            <person name="Gotoh Y."/>
            <person name="Taniguchi I."/>
            <person name="Nakamura K."/>
            <person name="Hayashi T."/>
            <person name="Katayama T."/>
            <person name="Uemura T."/>
            <person name="Hattori Y."/>
        </authorList>
    </citation>
    <scope>NUCLEOTIDE SEQUENCE [LARGE SCALE GENOMIC DNA]</scope>
    <source>
        <strain evidence="2 3">PK-24</strain>
    </source>
</reference>
<evidence type="ECO:0008006" key="4">
    <source>
        <dbReference type="Google" id="ProtNLM"/>
    </source>
</evidence>
<organism evidence="2 3">
    <name type="scientific">Pichia kluyveri</name>
    <name type="common">Yeast</name>
    <dbReference type="NCBI Taxonomy" id="36015"/>
    <lineage>
        <taxon>Eukaryota</taxon>
        <taxon>Fungi</taxon>
        <taxon>Dikarya</taxon>
        <taxon>Ascomycota</taxon>
        <taxon>Saccharomycotina</taxon>
        <taxon>Pichiomycetes</taxon>
        <taxon>Pichiales</taxon>
        <taxon>Pichiaceae</taxon>
        <taxon>Pichia</taxon>
    </lineage>
</organism>
<name>A0AAV5QYW0_PICKL</name>
<feature type="region of interest" description="Disordered" evidence="1">
    <location>
        <begin position="1"/>
        <end position="31"/>
    </location>
</feature>